<protein>
    <submittedName>
        <fullName evidence="1">Uncharacterized protein</fullName>
    </submittedName>
</protein>
<dbReference type="AlphaFoldDB" id="A0A8X6UYG5"/>
<accession>A0A8X6UYG5</accession>
<keyword evidence="2" id="KW-1185">Reference proteome</keyword>
<name>A0A8X6UYG5_TRICX</name>
<organism evidence="1 2">
    <name type="scientific">Trichonephila clavipes</name>
    <name type="common">Golden silk orbweaver</name>
    <name type="synonym">Nephila clavipes</name>
    <dbReference type="NCBI Taxonomy" id="2585209"/>
    <lineage>
        <taxon>Eukaryota</taxon>
        <taxon>Metazoa</taxon>
        <taxon>Ecdysozoa</taxon>
        <taxon>Arthropoda</taxon>
        <taxon>Chelicerata</taxon>
        <taxon>Arachnida</taxon>
        <taxon>Araneae</taxon>
        <taxon>Araneomorphae</taxon>
        <taxon>Entelegynae</taxon>
        <taxon>Araneoidea</taxon>
        <taxon>Nephilidae</taxon>
        <taxon>Trichonephila</taxon>
    </lineage>
</organism>
<dbReference type="Proteomes" id="UP000887159">
    <property type="component" value="Unassembled WGS sequence"/>
</dbReference>
<evidence type="ECO:0000313" key="1">
    <source>
        <dbReference type="EMBL" id="GFX92488.1"/>
    </source>
</evidence>
<reference evidence="1" key="1">
    <citation type="submission" date="2020-08" db="EMBL/GenBank/DDBJ databases">
        <title>Multicomponent nature underlies the extraordinary mechanical properties of spider dragline silk.</title>
        <authorList>
            <person name="Kono N."/>
            <person name="Nakamura H."/>
            <person name="Mori M."/>
            <person name="Yoshida Y."/>
            <person name="Ohtoshi R."/>
            <person name="Malay A.D."/>
            <person name="Moran D.A.P."/>
            <person name="Tomita M."/>
            <person name="Numata K."/>
            <person name="Arakawa K."/>
        </authorList>
    </citation>
    <scope>NUCLEOTIDE SEQUENCE</scope>
</reference>
<evidence type="ECO:0000313" key="2">
    <source>
        <dbReference type="Proteomes" id="UP000887159"/>
    </source>
</evidence>
<gene>
    <name evidence="1" type="primary">NCL1_18943</name>
    <name evidence="1" type="ORF">TNCV_1707641</name>
</gene>
<sequence>MYNDANDMMGGVNFRIFSSSLNQVQHNFRGHGILGIKVSDRGSLATNLSPVPLKTYRVGQRCTLNLSRAQTSSHWCGVVVRRGGCQLRCCPRNLTIIQNYEVHRQKPSLS</sequence>
<dbReference type="EMBL" id="BMAU01021147">
    <property type="protein sequence ID" value="GFX92488.1"/>
    <property type="molecule type" value="Genomic_DNA"/>
</dbReference>
<comment type="caution">
    <text evidence="1">The sequence shown here is derived from an EMBL/GenBank/DDBJ whole genome shotgun (WGS) entry which is preliminary data.</text>
</comment>
<proteinExistence type="predicted"/>